<gene>
    <name evidence="1" type="ORF">GCM10025865_15080</name>
</gene>
<dbReference type="Proteomes" id="UP001321475">
    <property type="component" value="Chromosome"/>
</dbReference>
<evidence type="ECO:0000313" key="2">
    <source>
        <dbReference type="Proteomes" id="UP001321475"/>
    </source>
</evidence>
<dbReference type="EMBL" id="AP027729">
    <property type="protein sequence ID" value="BDZ42209.1"/>
    <property type="molecule type" value="Genomic_DNA"/>
</dbReference>
<proteinExistence type="predicted"/>
<organism evidence="1 2">
    <name type="scientific">Paraoerskovia sediminicola</name>
    <dbReference type="NCBI Taxonomy" id="1138587"/>
    <lineage>
        <taxon>Bacteria</taxon>
        <taxon>Bacillati</taxon>
        <taxon>Actinomycetota</taxon>
        <taxon>Actinomycetes</taxon>
        <taxon>Micrococcales</taxon>
        <taxon>Cellulomonadaceae</taxon>
        <taxon>Paraoerskovia</taxon>
    </lineage>
</organism>
<keyword evidence="2" id="KW-1185">Reference proteome</keyword>
<name>A0ABM8G2B4_9CELL</name>
<evidence type="ECO:0000313" key="1">
    <source>
        <dbReference type="EMBL" id="BDZ42209.1"/>
    </source>
</evidence>
<sequence length="59" mass="6624">MRFVMDIDLDLVAGDATEELGRALRYWAGNLKHYELAEGTTEAVMDSAYTAVGTWEITR</sequence>
<protein>
    <submittedName>
        <fullName evidence="1">Uncharacterized protein</fullName>
    </submittedName>
</protein>
<reference evidence="2" key="1">
    <citation type="journal article" date="2019" name="Int. J. Syst. Evol. Microbiol.">
        <title>The Global Catalogue of Microorganisms (GCM) 10K type strain sequencing project: providing services to taxonomists for standard genome sequencing and annotation.</title>
        <authorList>
            <consortium name="The Broad Institute Genomics Platform"/>
            <consortium name="The Broad Institute Genome Sequencing Center for Infectious Disease"/>
            <person name="Wu L."/>
            <person name="Ma J."/>
        </authorList>
    </citation>
    <scope>NUCLEOTIDE SEQUENCE [LARGE SCALE GENOMIC DNA]</scope>
    <source>
        <strain evidence="2">NBRC 108565</strain>
    </source>
</reference>
<accession>A0ABM8G2B4</accession>